<evidence type="ECO:0000313" key="4">
    <source>
        <dbReference type="EMBL" id="EEF38323.1"/>
    </source>
</evidence>
<dbReference type="InParanoid" id="B9SDP4"/>
<dbReference type="Proteomes" id="UP000008311">
    <property type="component" value="Unassembled WGS sequence"/>
</dbReference>
<evidence type="ECO:0000313" key="5">
    <source>
        <dbReference type="Proteomes" id="UP000008311"/>
    </source>
</evidence>
<dbReference type="SMART" id="SM00454">
    <property type="entry name" value="SAM"/>
    <property type="match status" value="1"/>
</dbReference>
<dbReference type="Gene3D" id="1.10.150.50">
    <property type="entry name" value="Transcription Factor, Ets-1"/>
    <property type="match status" value="1"/>
</dbReference>
<keyword evidence="5" id="KW-1185">Reference proteome</keyword>
<dbReference type="AlphaFoldDB" id="B9SDP4"/>
<dbReference type="PANTHER" id="PTHR10627">
    <property type="entry name" value="SCP160"/>
    <property type="match status" value="1"/>
</dbReference>
<evidence type="ECO:0000256" key="1">
    <source>
        <dbReference type="ARBA" id="ARBA00022737"/>
    </source>
</evidence>
<dbReference type="KEGG" id="rcu:8259819"/>
<feature type="region of interest" description="Disordered" evidence="2">
    <location>
        <begin position="73"/>
        <end position="92"/>
    </location>
</feature>
<dbReference type="PROSITE" id="PS50105">
    <property type="entry name" value="SAM_DOMAIN"/>
    <property type="match status" value="1"/>
</dbReference>
<accession>B9SDP4</accession>
<dbReference type="OrthoDB" id="271862at2759"/>
<dbReference type="CDD" id="cd09487">
    <property type="entry name" value="SAM_superfamily"/>
    <property type="match status" value="1"/>
</dbReference>
<evidence type="ECO:0000259" key="3">
    <source>
        <dbReference type="PROSITE" id="PS50105"/>
    </source>
</evidence>
<dbReference type="SUPFAM" id="SSF47769">
    <property type="entry name" value="SAM/Pointed domain"/>
    <property type="match status" value="1"/>
</dbReference>
<dbReference type="InterPro" id="IPR001660">
    <property type="entry name" value="SAM"/>
</dbReference>
<proteinExistence type="predicted"/>
<feature type="domain" description="SAM" evidence="3">
    <location>
        <begin position="190"/>
        <end position="247"/>
    </location>
</feature>
<protein>
    <recommendedName>
        <fullName evidence="3">SAM domain-containing protein</fullName>
    </recommendedName>
</protein>
<dbReference type="eggNOG" id="ENOG502RYF9">
    <property type="taxonomic scope" value="Eukaryota"/>
</dbReference>
<keyword evidence="1" id="KW-0677">Repeat</keyword>
<evidence type="ECO:0000256" key="2">
    <source>
        <dbReference type="SAM" id="MobiDB-lite"/>
    </source>
</evidence>
<dbReference type="PANTHER" id="PTHR10627:SF68">
    <property type="entry name" value="F26K24.15 PROTEIN-RELATED"/>
    <property type="match status" value="1"/>
</dbReference>
<gene>
    <name evidence="4" type="ORF">RCOM_0423010</name>
</gene>
<organism evidence="4 5">
    <name type="scientific">Ricinus communis</name>
    <name type="common">Castor bean</name>
    <dbReference type="NCBI Taxonomy" id="3988"/>
    <lineage>
        <taxon>Eukaryota</taxon>
        <taxon>Viridiplantae</taxon>
        <taxon>Streptophyta</taxon>
        <taxon>Embryophyta</taxon>
        <taxon>Tracheophyta</taxon>
        <taxon>Spermatophyta</taxon>
        <taxon>Magnoliopsida</taxon>
        <taxon>eudicotyledons</taxon>
        <taxon>Gunneridae</taxon>
        <taxon>Pentapetalae</taxon>
        <taxon>rosids</taxon>
        <taxon>fabids</taxon>
        <taxon>Malpighiales</taxon>
        <taxon>Euphorbiaceae</taxon>
        <taxon>Acalyphoideae</taxon>
        <taxon>Acalypheae</taxon>
        <taxon>Ricinus</taxon>
    </lineage>
</organism>
<reference evidence="5" key="1">
    <citation type="journal article" date="2010" name="Nat. Biotechnol.">
        <title>Draft genome sequence of the oilseed species Ricinus communis.</title>
        <authorList>
            <person name="Chan A.P."/>
            <person name="Crabtree J."/>
            <person name="Zhao Q."/>
            <person name="Lorenzi H."/>
            <person name="Orvis J."/>
            <person name="Puiu D."/>
            <person name="Melake-Berhan A."/>
            <person name="Jones K.M."/>
            <person name="Redman J."/>
            <person name="Chen G."/>
            <person name="Cahoon E.B."/>
            <person name="Gedil M."/>
            <person name="Stanke M."/>
            <person name="Haas B.J."/>
            <person name="Wortman J.R."/>
            <person name="Fraser-Liggett C.M."/>
            <person name="Ravel J."/>
            <person name="Rabinowicz P.D."/>
        </authorList>
    </citation>
    <scope>NUCLEOTIDE SEQUENCE [LARGE SCALE GENOMIC DNA]</scope>
    <source>
        <strain evidence="5">cv. Hale</strain>
    </source>
</reference>
<dbReference type="Pfam" id="PF07647">
    <property type="entry name" value="SAM_2"/>
    <property type="match status" value="1"/>
</dbReference>
<dbReference type="EMBL" id="EQ973928">
    <property type="protein sequence ID" value="EEF38323.1"/>
    <property type="molecule type" value="Genomic_DNA"/>
</dbReference>
<dbReference type="InterPro" id="IPR013761">
    <property type="entry name" value="SAM/pointed_sf"/>
</dbReference>
<name>B9SDP4_RICCO</name>
<dbReference type="STRING" id="3988.B9SDP4"/>
<sequence length="253" mass="28235">MGKAKHRQLVAIPKSKDGSLSGTDLDWEDSWVIVKKQRVTILIPPQPRAQGSTVPKPGPRKLEAMPIEAVNNKSSKPVETPNRMPSVEEQAKVTSVTANRCIEVSTRIPTQHLSASHKLPRLNVEMEAENPDRFHTFKSHNVLGVSNVSKTIKQPRLLLGQRHFLDGSILLNQRLRASLLEKKLQKAGGLSRWLASIGLGQFVKIFQGNISKFQLVNLTMKKLKDMGADAVGPRRKLMHAIDCICQPYCFEAR</sequence>